<dbReference type="GeneID" id="41715559"/>
<evidence type="ECO:0000256" key="1">
    <source>
        <dbReference type="ARBA" id="ARBA00022490"/>
    </source>
</evidence>
<dbReference type="PROSITE" id="PS51686">
    <property type="entry name" value="SAM_MT_RSMB_NOP"/>
    <property type="match status" value="1"/>
</dbReference>
<keyword evidence="5" id="KW-0694">RNA-binding</keyword>
<keyword evidence="4" id="KW-0949">S-adenosyl-L-methionine</keyword>
<gene>
    <name evidence="7" type="ORF">IC006_1802</name>
    <name evidence="8" type="ORF">IC007_1780</name>
</gene>
<proteinExistence type="predicted"/>
<dbReference type="Pfam" id="PF17125">
    <property type="entry name" value="Methyltr_RsmF_N"/>
    <property type="match status" value="1"/>
</dbReference>
<evidence type="ECO:0000256" key="4">
    <source>
        <dbReference type="ARBA" id="ARBA00022691"/>
    </source>
</evidence>
<evidence type="ECO:0000313" key="9">
    <source>
        <dbReference type="Proteomes" id="UP000322983"/>
    </source>
</evidence>
<keyword evidence="9" id="KW-1185">Reference proteome</keyword>
<dbReference type="EMBL" id="AP018930">
    <property type="protein sequence ID" value="BBG27239.1"/>
    <property type="molecule type" value="Genomic_DNA"/>
</dbReference>
<dbReference type="Proteomes" id="UP000322983">
    <property type="component" value="Chromosome"/>
</dbReference>
<evidence type="ECO:0000259" key="6">
    <source>
        <dbReference type="PROSITE" id="PS51686"/>
    </source>
</evidence>
<dbReference type="SUPFAM" id="SSF53335">
    <property type="entry name" value="S-adenosyl-L-methionine-dependent methyltransferases"/>
    <property type="match status" value="1"/>
</dbReference>
<keyword evidence="3" id="KW-0808">Transferase</keyword>
<evidence type="ECO:0000256" key="3">
    <source>
        <dbReference type="ARBA" id="ARBA00022679"/>
    </source>
</evidence>
<dbReference type="GO" id="GO:0030488">
    <property type="term" value="P:tRNA methylation"/>
    <property type="evidence" value="ECO:0007669"/>
    <property type="project" value="TreeGrafter"/>
</dbReference>
<evidence type="ECO:0000313" key="8">
    <source>
        <dbReference type="EMBL" id="BBG27239.1"/>
    </source>
</evidence>
<keyword evidence="1" id="KW-0963">Cytoplasm</keyword>
<dbReference type="InterPro" id="IPR031341">
    <property type="entry name" value="Methyltr_RsmF_N"/>
</dbReference>
<dbReference type="NCBIfam" id="TIGR00446">
    <property type="entry name" value="nop2p"/>
    <property type="match status" value="1"/>
</dbReference>
<dbReference type="STRING" id="1294262.GCA_001316085_00214"/>
<dbReference type="InterPro" id="IPR049560">
    <property type="entry name" value="MeTrfase_RsmB-F_NOP2_cat"/>
</dbReference>
<evidence type="ECO:0000256" key="2">
    <source>
        <dbReference type="ARBA" id="ARBA00022603"/>
    </source>
</evidence>
<dbReference type="Pfam" id="PF01189">
    <property type="entry name" value="Methyltr_RsmB-F"/>
    <property type="match status" value="1"/>
</dbReference>
<reference evidence="8 9" key="2">
    <citation type="journal article" date="2020" name="Int. J. Syst. Evol. Microbiol.">
        <title>Sulfuracidifex tepidarius gen. nov., sp. nov. and transfer of Sulfolobus metallicus Huber and Stetter 1992 to the genus Sulfuracidifex as Sulfuracidifex metallicus comb. nov.</title>
        <authorList>
            <person name="Itoh T."/>
            <person name="Miura T."/>
            <person name="Sakai H.D."/>
            <person name="Kato S."/>
            <person name="Ohkuma M."/>
            <person name="Takashina T."/>
        </authorList>
    </citation>
    <scope>NUCLEOTIDE SEQUENCE</scope>
    <source>
        <strain evidence="7 9">IC-006</strain>
        <strain evidence="8">IC-007</strain>
    </source>
</reference>
<dbReference type="AlphaFoldDB" id="A0A510E421"/>
<dbReference type="GO" id="GO:0003723">
    <property type="term" value="F:RNA binding"/>
    <property type="evidence" value="ECO:0007669"/>
    <property type="project" value="UniProtKB-KW"/>
</dbReference>
<feature type="domain" description="SAM-dependent MTase RsmB/NOP-type" evidence="6">
    <location>
        <begin position="54"/>
        <end position="338"/>
    </location>
</feature>
<dbReference type="GO" id="GO:0016428">
    <property type="term" value="F:tRNA (cytidine-5-)-methyltransferase activity"/>
    <property type="evidence" value="ECO:0007669"/>
    <property type="project" value="TreeGrafter"/>
</dbReference>
<dbReference type="InterPro" id="IPR029063">
    <property type="entry name" value="SAM-dependent_MTases_sf"/>
</dbReference>
<dbReference type="Gene3D" id="3.30.70.1170">
    <property type="entry name" value="Sun protein, domain 3"/>
    <property type="match status" value="1"/>
</dbReference>
<dbReference type="InterPro" id="IPR023267">
    <property type="entry name" value="RCMT"/>
</dbReference>
<evidence type="ECO:0000256" key="5">
    <source>
        <dbReference type="ARBA" id="ARBA00022884"/>
    </source>
</evidence>
<evidence type="ECO:0000313" key="7">
    <source>
        <dbReference type="EMBL" id="BBG24481.1"/>
    </source>
</evidence>
<reference evidence="10" key="1">
    <citation type="submission" date="2018-09" db="EMBL/GenBank/DDBJ databases">
        <title>Complete Genome Sequencing of Sulfolobus sp. JCM 16834.</title>
        <authorList>
            <person name="Kato S."/>
            <person name="Itoh T."/>
            <person name="Ohkuma M."/>
        </authorList>
    </citation>
    <scope>NUCLEOTIDE SEQUENCE [LARGE SCALE GENOMIC DNA]</scope>
    <source>
        <strain evidence="10">IC-007</strain>
    </source>
</reference>
<sequence>MVTTPEDYLRRYERIFDYSSLQSDPSLSRRFHVMDYMVSRYLEIFREKEEASYFLESCSFPLKKTIRYNSLRVSKSTFEKIMKEKRFQLKMIEDVEIGYEVIRSPSKPSLGASLEYLKGFYHIQSKSSMIPPLLLSPSVKDSILDMAAAPGSKTSEIAQLLGNGGSIVALEKSRRRVKSLLSNINRLGVLNTIIVRTDAINLTKTPLRFDEILLDAPCSGEGIIYKDQSRRNKTSPTDLKSLALNQLKLVKAAYDLLDSGGRMVYSTCSIGPEEGEFVVNYAVSELDMKVVKSSKFSFSSGITDFNNVKFDESVSSCIRIYPHLHGSEGFFICLLKKD</sequence>
<accession>A0A510E421</accession>
<dbReference type="OrthoDB" id="14725at2157"/>
<dbReference type="InterPro" id="IPR011023">
    <property type="entry name" value="Nop2p"/>
</dbReference>
<dbReference type="Gene3D" id="3.40.50.150">
    <property type="entry name" value="Vaccinia Virus protein VP39"/>
    <property type="match status" value="1"/>
</dbReference>
<dbReference type="RefSeq" id="WP_054844891.1">
    <property type="nucleotide sequence ID" value="NZ_AP018929.1"/>
</dbReference>
<dbReference type="PANTHER" id="PTHR22807:SF74">
    <property type="entry name" value="TRNA (CYTOSINE(48)-C(5))-METHYLTRANSFERASE"/>
    <property type="match status" value="1"/>
</dbReference>
<name>A0A510E421_9CREN</name>
<dbReference type="KEGG" id="step:IC006_1802"/>
<keyword evidence="2" id="KW-0489">Methyltransferase</keyword>
<dbReference type="EMBL" id="AP018929">
    <property type="protein sequence ID" value="BBG24481.1"/>
    <property type="molecule type" value="Genomic_DNA"/>
</dbReference>
<dbReference type="PANTHER" id="PTHR22807">
    <property type="entry name" value="NOP2 YEAST -RELATED NOL1/NOP2/FMU SUN DOMAIN-CONTAINING"/>
    <property type="match status" value="1"/>
</dbReference>
<dbReference type="PRINTS" id="PR02008">
    <property type="entry name" value="RCMTFAMILY"/>
</dbReference>
<evidence type="ECO:0000313" key="10">
    <source>
        <dbReference type="Proteomes" id="UP000325030"/>
    </source>
</evidence>
<organism evidence="8 10">
    <name type="scientific">Sulfuracidifex tepidarius</name>
    <dbReference type="NCBI Taxonomy" id="1294262"/>
    <lineage>
        <taxon>Archaea</taxon>
        <taxon>Thermoproteota</taxon>
        <taxon>Thermoprotei</taxon>
        <taxon>Sulfolobales</taxon>
        <taxon>Sulfolobaceae</taxon>
        <taxon>Sulfuracidifex</taxon>
    </lineage>
</organism>
<dbReference type="Proteomes" id="UP000325030">
    <property type="component" value="Chromosome"/>
</dbReference>
<dbReference type="InterPro" id="IPR001678">
    <property type="entry name" value="MeTrfase_RsmB-F_NOP2_dom"/>
</dbReference>
<accession>A0A510DW65</accession>
<protein>
    <submittedName>
        <fullName evidence="8">tRNA (Cytosine(48)-C(5))-methyltransferase</fullName>
    </submittedName>
</protein>